<sequence>MSTSDQQQTLERLGEQFRRLRLARNIPQESLASSSGLGLSTVKRLENGRGCNLSAMVQLLGALGYGERLHEFLAQLADEAAGESDEIVSERRRASAPRRVSEESEAG</sequence>
<feature type="region of interest" description="Disordered" evidence="1">
    <location>
        <begin position="81"/>
        <end position="107"/>
    </location>
</feature>
<dbReference type="OrthoDB" id="5741794at2"/>
<dbReference type="SUPFAM" id="SSF47413">
    <property type="entry name" value="lambda repressor-like DNA-binding domains"/>
    <property type="match status" value="1"/>
</dbReference>
<dbReference type="InterPro" id="IPR010982">
    <property type="entry name" value="Lambda_DNA-bd_dom_sf"/>
</dbReference>
<dbReference type="Pfam" id="PF13560">
    <property type="entry name" value="HTH_31"/>
    <property type="match status" value="1"/>
</dbReference>
<dbReference type="EMBL" id="FNFH01000003">
    <property type="protein sequence ID" value="SDK11125.1"/>
    <property type="molecule type" value="Genomic_DNA"/>
</dbReference>
<organism evidence="3 4">
    <name type="scientific">Microbulbifer yueqingensis</name>
    <dbReference type="NCBI Taxonomy" id="658219"/>
    <lineage>
        <taxon>Bacteria</taxon>
        <taxon>Pseudomonadati</taxon>
        <taxon>Pseudomonadota</taxon>
        <taxon>Gammaproteobacteria</taxon>
        <taxon>Cellvibrionales</taxon>
        <taxon>Microbulbiferaceae</taxon>
        <taxon>Microbulbifer</taxon>
    </lineage>
</organism>
<dbReference type="GO" id="GO:0003677">
    <property type="term" value="F:DNA binding"/>
    <property type="evidence" value="ECO:0007669"/>
    <property type="project" value="InterPro"/>
</dbReference>
<evidence type="ECO:0000256" key="1">
    <source>
        <dbReference type="SAM" id="MobiDB-lite"/>
    </source>
</evidence>
<dbReference type="Proteomes" id="UP000199305">
    <property type="component" value="Unassembled WGS sequence"/>
</dbReference>
<dbReference type="SMART" id="SM00530">
    <property type="entry name" value="HTH_XRE"/>
    <property type="match status" value="1"/>
</dbReference>
<reference evidence="4" key="1">
    <citation type="submission" date="2016-10" db="EMBL/GenBank/DDBJ databases">
        <authorList>
            <person name="Varghese N."/>
            <person name="Submissions S."/>
        </authorList>
    </citation>
    <scope>NUCLEOTIDE SEQUENCE [LARGE SCALE GENOMIC DNA]</scope>
    <source>
        <strain evidence="4">CGMCC 1.10658</strain>
    </source>
</reference>
<dbReference type="PROSITE" id="PS50943">
    <property type="entry name" value="HTH_CROC1"/>
    <property type="match status" value="1"/>
</dbReference>
<feature type="domain" description="HTH cro/C1-type" evidence="2">
    <location>
        <begin position="17"/>
        <end position="69"/>
    </location>
</feature>
<name>A0A1G8Z9P2_9GAMM</name>
<evidence type="ECO:0000313" key="4">
    <source>
        <dbReference type="Proteomes" id="UP000199305"/>
    </source>
</evidence>
<dbReference type="AlphaFoldDB" id="A0A1G8Z9P2"/>
<evidence type="ECO:0000313" key="3">
    <source>
        <dbReference type="EMBL" id="SDK11125.1"/>
    </source>
</evidence>
<dbReference type="Gene3D" id="1.10.260.40">
    <property type="entry name" value="lambda repressor-like DNA-binding domains"/>
    <property type="match status" value="1"/>
</dbReference>
<proteinExistence type="predicted"/>
<dbReference type="InterPro" id="IPR001387">
    <property type="entry name" value="Cro/C1-type_HTH"/>
</dbReference>
<keyword evidence="4" id="KW-1185">Reference proteome</keyword>
<protein>
    <submittedName>
        <fullName evidence="3">Transcriptional regulator, contains XRE-family HTH domain</fullName>
    </submittedName>
</protein>
<dbReference type="STRING" id="658219.SAMN05216212_1508"/>
<gene>
    <name evidence="3" type="ORF">SAMN05216212_1508</name>
</gene>
<accession>A0A1G8Z9P2</accession>
<dbReference type="RefSeq" id="WP_091511251.1">
    <property type="nucleotide sequence ID" value="NZ_FNFH01000003.1"/>
</dbReference>
<evidence type="ECO:0000259" key="2">
    <source>
        <dbReference type="PROSITE" id="PS50943"/>
    </source>
</evidence>
<dbReference type="CDD" id="cd00093">
    <property type="entry name" value="HTH_XRE"/>
    <property type="match status" value="1"/>
</dbReference>